<evidence type="ECO:0000313" key="2">
    <source>
        <dbReference type="Proteomes" id="UP001239111"/>
    </source>
</evidence>
<organism evidence="1 2">
    <name type="scientific">Eretmocerus hayati</name>
    <dbReference type="NCBI Taxonomy" id="131215"/>
    <lineage>
        <taxon>Eukaryota</taxon>
        <taxon>Metazoa</taxon>
        <taxon>Ecdysozoa</taxon>
        <taxon>Arthropoda</taxon>
        <taxon>Hexapoda</taxon>
        <taxon>Insecta</taxon>
        <taxon>Pterygota</taxon>
        <taxon>Neoptera</taxon>
        <taxon>Endopterygota</taxon>
        <taxon>Hymenoptera</taxon>
        <taxon>Apocrita</taxon>
        <taxon>Proctotrupomorpha</taxon>
        <taxon>Chalcidoidea</taxon>
        <taxon>Aphelinidae</taxon>
        <taxon>Aphelininae</taxon>
        <taxon>Eretmocerus</taxon>
    </lineage>
</organism>
<proteinExistence type="predicted"/>
<sequence length="179" mass="20586">MSEEEYIDAIRSSLQQPKVFLRRKSNEVAINAYNRIVLNLMELKMDIQYITNGYGSVHYMINYITKTDPGMTKILRETSDNIDINMPLKDELRSVGNVFINSNSMTAQEAVYHCLSLPLISSTRSSVYVNTVPINERVKMLETLKELQSLGNNSNEIFYPSIFINYANRRQKLEESCLA</sequence>
<reference evidence="1" key="1">
    <citation type="submission" date="2023-04" db="EMBL/GenBank/DDBJ databases">
        <title>A chromosome-level genome assembly of the parasitoid wasp Eretmocerus hayati.</title>
        <authorList>
            <person name="Zhong Y."/>
            <person name="Liu S."/>
            <person name="Liu Y."/>
        </authorList>
    </citation>
    <scope>NUCLEOTIDE SEQUENCE</scope>
    <source>
        <strain evidence="1">ZJU_SS_LIU_2023</strain>
    </source>
</reference>
<keyword evidence="2" id="KW-1185">Reference proteome</keyword>
<protein>
    <submittedName>
        <fullName evidence="1">Uncharacterized protein</fullName>
    </submittedName>
</protein>
<dbReference type="EMBL" id="CM056741">
    <property type="protein sequence ID" value="KAJ8681807.1"/>
    <property type="molecule type" value="Genomic_DNA"/>
</dbReference>
<name>A0ACC2PHB2_9HYME</name>
<dbReference type="Proteomes" id="UP001239111">
    <property type="component" value="Chromosome 1"/>
</dbReference>
<accession>A0ACC2PHB2</accession>
<evidence type="ECO:0000313" key="1">
    <source>
        <dbReference type="EMBL" id="KAJ8681807.1"/>
    </source>
</evidence>
<comment type="caution">
    <text evidence="1">The sequence shown here is derived from an EMBL/GenBank/DDBJ whole genome shotgun (WGS) entry which is preliminary data.</text>
</comment>
<gene>
    <name evidence="1" type="ORF">QAD02_017599</name>
</gene>